<keyword evidence="1" id="KW-0812">Transmembrane</keyword>
<dbReference type="Pfam" id="PF14019">
    <property type="entry name" value="DUF4235"/>
    <property type="match status" value="1"/>
</dbReference>
<dbReference type="EMBL" id="BMMX01000005">
    <property type="protein sequence ID" value="GGK85473.1"/>
    <property type="molecule type" value="Genomic_DNA"/>
</dbReference>
<feature type="transmembrane region" description="Helical" evidence="1">
    <location>
        <begin position="12"/>
        <end position="32"/>
    </location>
</feature>
<reference evidence="2" key="2">
    <citation type="submission" date="2020-09" db="EMBL/GenBank/DDBJ databases">
        <authorList>
            <person name="Sun Q."/>
            <person name="Zhou Y."/>
        </authorList>
    </citation>
    <scope>NUCLEOTIDE SEQUENCE</scope>
    <source>
        <strain evidence="2">CGMCC 4.7299</strain>
    </source>
</reference>
<evidence type="ECO:0000313" key="2">
    <source>
        <dbReference type="EMBL" id="GGK85473.1"/>
    </source>
</evidence>
<evidence type="ECO:0000313" key="3">
    <source>
        <dbReference type="Proteomes" id="UP000656042"/>
    </source>
</evidence>
<protein>
    <submittedName>
        <fullName evidence="2">Membrane protein</fullName>
    </submittedName>
</protein>
<organism evidence="2 3">
    <name type="scientific">Mangrovihabitans endophyticus</name>
    <dbReference type="NCBI Taxonomy" id="1751298"/>
    <lineage>
        <taxon>Bacteria</taxon>
        <taxon>Bacillati</taxon>
        <taxon>Actinomycetota</taxon>
        <taxon>Actinomycetes</taxon>
        <taxon>Micromonosporales</taxon>
        <taxon>Micromonosporaceae</taxon>
        <taxon>Mangrovihabitans</taxon>
    </lineage>
</organism>
<dbReference type="Proteomes" id="UP000656042">
    <property type="component" value="Unassembled WGS sequence"/>
</dbReference>
<keyword evidence="1" id="KW-1133">Transmembrane helix</keyword>
<reference evidence="2" key="1">
    <citation type="journal article" date="2014" name="Int. J. Syst. Evol. Microbiol.">
        <title>Complete genome sequence of Corynebacterium casei LMG S-19264T (=DSM 44701T), isolated from a smear-ripened cheese.</title>
        <authorList>
            <consortium name="US DOE Joint Genome Institute (JGI-PGF)"/>
            <person name="Walter F."/>
            <person name="Albersmeier A."/>
            <person name="Kalinowski J."/>
            <person name="Ruckert C."/>
        </authorList>
    </citation>
    <scope>NUCLEOTIDE SEQUENCE</scope>
    <source>
        <strain evidence="2">CGMCC 4.7299</strain>
    </source>
</reference>
<accession>A0A8J3BXQ5</accession>
<dbReference type="InterPro" id="IPR025329">
    <property type="entry name" value="DUF4235"/>
</dbReference>
<sequence length="90" mass="9482">MSTKLEKIAMKPVNIALGFGAGAIAGMVFKKVWKLTSGQDDAPDAHDEERGWGEIIAAAAIQGLIFSVVRTAVARSGAIATKRLTGTWPD</sequence>
<name>A0A8J3BXQ5_9ACTN</name>
<dbReference type="RefSeq" id="WP_189078803.1">
    <property type="nucleotide sequence ID" value="NZ_BMMX01000005.1"/>
</dbReference>
<keyword evidence="3" id="KW-1185">Reference proteome</keyword>
<gene>
    <name evidence="2" type="ORF">GCM10012284_19620</name>
</gene>
<keyword evidence="1" id="KW-0472">Membrane</keyword>
<feature type="transmembrane region" description="Helical" evidence="1">
    <location>
        <begin position="52"/>
        <end position="73"/>
    </location>
</feature>
<comment type="caution">
    <text evidence="2">The sequence shown here is derived from an EMBL/GenBank/DDBJ whole genome shotgun (WGS) entry which is preliminary data.</text>
</comment>
<evidence type="ECO:0000256" key="1">
    <source>
        <dbReference type="SAM" id="Phobius"/>
    </source>
</evidence>
<dbReference type="AlphaFoldDB" id="A0A8J3BXQ5"/>
<proteinExistence type="predicted"/>